<dbReference type="GO" id="GO:0000166">
    <property type="term" value="F:nucleotide binding"/>
    <property type="evidence" value="ECO:0007669"/>
    <property type="project" value="UniProtKB-KW"/>
</dbReference>
<dbReference type="GO" id="GO:0046872">
    <property type="term" value="F:metal ion binding"/>
    <property type="evidence" value="ECO:0007669"/>
    <property type="project" value="UniProtKB-KW"/>
</dbReference>
<sequence length="492" mass="56491">MKVLRTYPYVKATFSFEENVDASGDAHLRAQKCAKFYNLSAYNDLHRSFDFYMDSNNQRPLPMLCRPGESNDFGVRIIPVSQPRLTRLNLAVSQLNYMPKKADVFTNRGDLVDIALSFFPHFHNNFQKIRHVAHIKHGRLFLWHDAQRDDTFSSSNSRDGWYSGYKFEDMCRHSWPEDHQTWTALPETRKDNAPLISLVELPLKSDVNTVMMAEYDLRLPGARKPSGFVELKCFLPQVDNPDSVPWQDLTTAEALDLLVNKRSFMKFFKTCLQSRFSGCEHLVYGIRNKKVKLVGVRKFYISEVEQKLQELEPRLFFKHYITALTSVGEFVDFLFRECKEGEFYLITKKSVHSPLSVVRTPKQELMFQTAFTPDFESLLTKHEKQRNNFLKKSRPNFSAPHIDGYKDVLEYRPLSLARKGGASSLTGAFKNHKPKAPVDDEQVDKLASALQNTNLQDSPSSDPGSQSLQNSDAELSASATKSREPQKTVAEY</sequence>
<comment type="catalytic activity">
    <reaction evidence="5">
        <text>a 5'-end triphospho-ribonucleoside in mRNA + H2O = a 5'-end phospho-ribonucleoside in mRNA + diphosphate + H(+)</text>
        <dbReference type="Rhea" id="RHEA:78683"/>
        <dbReference type="Rhea" id="RHEA-COMP:15692"/>
        <dbReference type="Rhea" id="RHEA-COMP:17164"/>
        <dbReference type="ChEBI" id="CHEBI:15377"/>
        <dbReference type="ChEBI" id="CHEBI:15378"/>
        <dbReference type="ChEBI" id="CHEBI:33019"/>
        <dbReference type="ChEBI" id="CHEBI:138282"/>
        <dbReference type="ChEBI" id="CHEBI:167618"/>
    </reaction>
    <physiologicalReaction direction="left-to-right" evidence="5">
        <dbReference type="Rhea" id="RHEA:78684"/>
    </physiologicalReaction>
</comment>
<keyword evidence="7" id="KW-0694">RNA-binding</keyword>
<evidence type="ECO:0000313" key="10">
    <source>
        <dbReference type="EMBL" id="CUS21776.1"/>
    </source>
</evidence>
<keyword evidence="7" id="KW-0378">Hydrolase</keyword>
<keyword evidence="7" id="KW-0539">Nucleus</keyword>
<evidence type="ECO:0000259" key="9">
    <source>
        <dbReference type="Pfam" id="PF08652"/>
    </source>
</evidence>
<feature type="compositionally biased region" description="Polar residues" evidence="8">
    <location>
        <begin position="469"/>
        <end position="480"/>
    </location>
</feature>
<dbReference type="GO" id="GO:0005829">
    <property type="term" value="C:cytosol"/>
    <property type="evidence" value="ECO:0007669"/>
    <property type="project" value="TreeGrafter"/>
</dbReference>
<comment type="catalytic activity">
    <reaction evidence="4">
        <text>a 5'-end (N(7)-methyl 5'-triphosphoguanosine)-ribonucleoside-ribonucleotide in mRNA + H2O = a (N(7)-methyl 5'-triphosphoguanosine)-nucleoside + a 5'-end phospho-ribonucleoside in mRNA + H(+)</text>
        <dbReference type="Rhea" id="RHEA:66928"/>
        <dbReference type="Rhea" id="RHEA-COMP:15692"/>
        <dbReference type="Rhea" id="RHEA-COMP:17313"/>
        <dbReference type="ChEBI" id="CHEBI:15377"/>
        <dbReference type="ChEBI" id="CHEBI:15378"/>
        <dbReference type="ChEBI" id="CHEBI:138282"/>
        <dbReference type="ChEBI" id="CHEBI:172876"/>
        <dbReference type="ChEBI" id="CHEBI:172877"/>
    </reaction>
    <physiologicalReaction direction="left-to-right" evidence="4">
        <dbReference type="Rhea" id="RHEA:66929"/>
    </physiologicalReaction>
</comment>
<keyword evidence="7" id="KW-0547">Nucleotide-binding</keyword>
<keyword evidence="3 7" id="KW-0540">Nuclease</keyword>
<evidence type="ECO:0000256" key="1">
    <source>
        <dbReference type="ARBA" id="ARBA00001968"/>
    </source>
</evidence>
<evidence type="ECO:0000256" key="5">
    <source>
        <dbReference type="ARBA" id="ARBA00044692"/>
    </source>
</evidence>
<dbReference type="InterPro" id="IPR039039">
    <property type="entry name" value="RAI1-like_fam"/>
</dbReference>
<dbReference type="InterPro" id="IPR013961">
    <property type="entry name" value="RAI1"/>
</dbReference>
<dbReference type="GO" id="GO:0034353">
    <property type="term" value="F:mRNA 5'-diphosphatase activity"/>
    <property type="evidence" value="ECO:0007669"/>
    <property type="project" value="TreeGrafter"/>
</dbReference>
<proteinExistence type="inferred from homology"/>
<dbReference type="PANTHER" id="PTHR12395">
    <property type="entry name" value="DOM-3 RELATED"/>
    <property type="match status" value="1"/>
</dbReference>
<dbReference type="GO" id="GO:0110155">
    <property type="term" value="P:NAD-cap decapping"/>
    <property type="evidence" value="ECO:0007669"/>
    <property type="project" value="TreeGrafter"/>
</dbReference>
<evidence type="ECO:0000256" key="3">
    <source>
        <dbReference type="ARBA" id="ARBA00022722"/>
    </source>
</evidence>
<evidence type="ECO:0000256" key="8">
    <source>
        <dbReference type="SAM" id="MobiDB-lite"/>
    </source>
</evidence>
<dbReference type="GO" id="GO:0000956">
    <property type="term" value="P:nuclear-transcribed mRNA catabolic process"/>
    <property type="evidence" value="ECO:0007669"/>
    <property type="project" value="TreeGrafter"/>
</dbReference>
<evidence type="ECO:0000256" key="6">
    <source>
        <dbReference type="ARBA" id="ARBA00048124"/>
    </source>
</evidence>
<comment type="similarity">
    <text evidence="2 7">Belongs to the DXO/Dom3Z family.</text>
</comment>
<evidence type="ECO:0000256" key="4">
    <source>
        <dbReference type="ARBA" id="ARBA00044676"/>
    </source>
</evidence>
<feature type="domain" description="RAI1-like" evidence="9">
    <location>
        <begin position="95"/>
        <end position="361"/>
    </location>
</feature>
<dbReference type="Proteomes" id="UP000236544">
    <property type="component" value="Unassembled WGS sequence"/>
</dbReference>
<dbReference type="GO" id="GO:0005634">
    <property type="term" value="C:nucleus"/>
    <property type="evidence" value="ECO:0007669"/>
    <property type="project" value="UniProtKB-SubCell"/>
</dbReference>
<evidence type="ECO:0000256" key="7">
    <source>
        <dbReference type="RuleBase" id="RU367113"/>
    </source>
</evidence>
<dbReference type="EC" id="3.6.1.-" evidence="7"/>
<dbReference type="PANTHER" id="PTHR12395:SF9">
    <property type="entry name" value="DECAPPING AND EXORIBONUCLEASE PROTEIN"/>
    <property type="match status" value="1"/>
</dbReference>
<dbReference type="EMBL" id="LN890563">
    <property type="protein sequence ID" value="CUS21776.1"/>
    <property type="molecule type" value="Genomic_DNA"/>
</dbReference>
<dbReference type="GO" id="GO:0004518">
    <property type="term" value="F:nuclease activity"/>
    <property type="evidence" value="ECO:0007669"/>
    <property type="project" value="UniProtKB-KW"/>
</dbReference>
<name>A0A0P1KQ51_9SACH</name>
<comment type="subcellular location">
    <subcellularLocation>
        <location evidence="7">Nucleus</location>
    </subcellularLocation>
</comment>
<evidence type="ECO:0000313" key="11">
    <source>
        <dbReference type="Proteomes" id="UP000236544"/>
    </source>
</evidence>
<comment type="catalytic activity">
    <reaction evidence="6">
        <text>a 5'-end NAD(+)-phospho-ribonucleoside in mRNA + H2O = a 5'-end phospho-ribonucleoside in mRNA + NAD(+) + H(+)</text>
        <dbReference type="Rhea" id="RHEA:60880"/>
        <dbReference type="Rhea" id="RHEA-COMP:15692"/>
        <dbReference type="Rhea" id="RHEA-COMP:15698"/>
        <dbReference type="ChEBI" id="CHEBI:15377"/>
        <dbReference type="ChEBI" id="CHEBI:15378"/>
        <dbReference type="ChEBI" id="CHEBI:57540"/>
        <dbReference type="ChEBI" id="CHEBI:138282"/>
        <dbReference type="ChEBI" id="CHEBI:144029"/>
    </reaction>
    <physiologicalReaction direction="left-to-right" evidence="6">
        <dbReference type="Rhea" id="RHEA:60881"/>
    </physiologicalReaction>
</comment>
<organism evidence="10 11">
    <name type="scientific">Lachancea quebecensis</name>
    <dbReference type="NCBI Taxonomy" id="1654605"/>
    <lineage>
        <taxon>Eukaryota</taxon>
        <taxon>Fungi</taxon>
        <taxon>Dikarya</taxon>
        <taxon>Ascomycota</taxon>
        <taxon>Saccharomycotina</taxon>
        <taxon>Saccharomycetes</taxon>
        <taxon>Saccharomycetales</taxon>
        <taxon>Saccharomycetaceae</taxon>
        <taxon>Lachancea</taxon>
    </lineage>
</organism>
<evidence type="ECO:0000256" key="2">
    <source>
        <dbReference type="ARBA" id="ARBA00006562"/>
    </source>
</evidence>
<gene>
    <name evidence="10" type="ORF">LAQU0_S04e00540g</name>
</gene>
<comment type="cofactor">
    <cofactor evidence="1 7">
        <name>a divalent metal cation</name>
        <dbReference type="ChEBI" id="CHEBI:60240"/>
    </cofactor>
</comment>
<comment type="function">
    <text evidence="7">Decapping enzyme for NAD-capped RNAs: specifically hydrolyzes the nicotinamide adenine dinucleotide (NAD) cap from a subset of RNAs by removing the entire NAD moiety from the 5'-end of an NAD-capped RNA.</text>
</comment>
<keyword evidence="7" id="KW-0479">Metal-binding</keyword>
<dbReference type="AlphaFoldDB" id="A0A0P1KQ51"/>
<dbReference type="Pfam" id="PF08652">
    <property type="entry name" value="RAI1"/>
    <property type="match status" value="1"/>
</dbReference>
<protein>
    <recommendedName>
        <fullName evidence="7">Decapping nuclease</fullName>
        <ecNumber evidence="7">3.6.1.-</ecNumber>
    </recommendedName>
</protein>
<feature type="region of interest" description="Disordered" evidence="8">
    <location>
        <begin position="425"/>
        <end position="492"/>
    </location>
</feature>
<feature type="compositionally biased region" description="Low complexity" evidence="8">
    <location>
        <begin position="455"/>
        <end position="468"/>
    </location>
</feature>
<reference evidence="11" key="1">
    <citation type="submission" date="2015-10" db="EMBL/GenBank/DDBJ databases">
        <authorList>
            <person name="Devillers H."/>
        </authorList>
    </citation>
    <scope>NUCLEOTIDE SEQUENCE [LARGE SCALE GENOMIC DNA]</scope>
</reference>
<accession>A0A0P1KQ51</accession>
<dbReference type="GO" id="GO:0003723">
    <property type="term" value="F:RNA binding"/>
    <property type="evidence" value="ECO:0007669"/>
    <property type="project" value="UniProtKB-KW"/>
</dbReference>
<keyword evidence="11" id="KW-1185">Reference proteome</keyword>
<dbReference type="OrthoDB" id="4036366at2759"/>